<evidence type="ECO:0000256" key="4">
    <source>
        <dbReference type="ARBA" id="ARBA00023015"/>
    </source>
</evidence>
<evidence type="ECO:0000313" key="9">
    <source>
        <dbReference type="Proteomes" id="UP000006882"/>
    </source>
</evidence>
<dbReference type="Gene3D" id="3.30.40.10">
    <property type="entry name" value="Zinc/RING finger domain, C3HC4 (zinc finger)"/>
    <property type="match status" value="1"/>
</dbReference>
<keyword evidence="5" id="KW-0804">Transcription</keyword>
<feature type="compositionally biased region" description="Basic and acidic residues" evidence="6">
    <location>
        <begin position="480"/>
        <end position="491"/>
    </location>
</feature>
<evidence type="ECO:0000256" key="3">
    <source>
        <dbReference type="ARBA" id="ARBA00022833"/>
    </source>
</evidence>
<feature type="domain" description="Zinc finger PHD-type" evidence="7">
    <location>
        <begin position="363"/>
        <end position="410"/>
    </location>
</feature>
<organism evidence="8 9">
    <name type="scientific">Prunus persica</name>
    <name type="common">Peach</name>
    <name type="synonym">Amygdalus persica</name>
    <dbReference type="NCBI Taxonomy" id="3760"/>
    <lineage>
        <taxon>Eukaryota</taxon>
        <taxon>Viridiplantae</taxon>
        <taxon>Streptophyta</taxon>
        <taxon>Embryophyta</taxon>
        <taxon>Tracheophyta</taxon>
        <taxon>Spermatophyta</taxon>
        <taxon>Magnoliopsida</taxon>
        <taxon>eudicotyledons</taxon>
        <taxon>Gunneridae</taxon>
        <taxon>Pentapetalae</taxon>
        <taxon>rosids</taxon>
        <taxon>fabids</taxon>
        <taxon>Rosales</taxon>
        <taxon>Rosaceae</taxon>
        <taxon>Amygdaloideae</taxon>
        <taxon>Amygdaleae</taxon>
        <taxon>Prunus</taxon>
    </lineage>
</organism>
<name>A0A251QQC3_PRUPE</name>
<keyword evidence="3" id="KW-0862">Zinc</keyword>
<evidence type="ECO:0000259" key="7">
    <source>
        <dbReference type="SMART" id="SM00249"/>
    </source>
</evidence>
<evidence type="ECO:0000256" key="2">
    <source>
        <dbReference type="ARBA" id="ARBA00022771"/>
    </source>
</evidence>
<dbReference type="STRING" id="3760.A0A251QQC3"/>
<feature type="compositionally biased region" description="Polar residues" evidence="6">
    <location>
        <begin position="492"/>
        <end position="513"/>
    </location>
</feature>
<feature type="region of interest" description="Disordered" evidence="6">
    <location>
        <begin position="142"/>
        <end position="169"/>
    </location>
</feature>
<dbReference type="InterPro" id="IPR013083">
    <property type="entry name" value="Znf_RING/FYVE/PHD"/>
</dbReference>
<dbReference type="SMART" id="SM00249">
    <property type="entry name" value="PHD"/>
    <property type="match status" value="1"/>
</dbReference>
<proteinExistence type="predicted"/>
<reference evidence="8 9" key="1">
    <citation type="journal article" date="2013" name="Nat. Genet.">
        <title>The high-quality draft genome of peach (Prunus persica) identifies unique patterns of genetic diversity, domestication and genome evolution.</title>
        <authorList>
            <consortium name="International Peach Genome Initiative"/>
            <person name="Verde I."/>
            <person name="Abbott A.G."/>
            <person name="Scalabrin S."/>
            <person name="Jung S."/>
            <person name="Shu S."/>
            <person name="Marroni F."/>
            <person name="Zhebentyayeva T."/>
            <person name="Dettori M.T."/>
            <person name="Grimwood J."/>
            <person name="Cattonaro F."/>
            <person name="Zuccolo A."/>
            <person name="Rossini L."/>
            <person name="Jenkins J."/>
            <person name="Vendramin E."/>
            <person name="Meisel L.A."/>
            <person name="Decroocq V."/>
            <person name="Sosinski B."/>
            <person name="Prochnik S."/>
            <person name="Mitros T."/>
            <person name="Policriti A."/>
            <person name="Cipriani G."/>
            <person name="Dondini L."/>
            <person name="Ficklin S."/>
            <person name="Goodstein D.M."/>
            <person name="Xuan P."/>
            <person name="Del Fabbro C."/>
            <person name="Aramini V."/>
            <person name="Copetti D."/>
            <person name="Gonzalez S."/>
            <person name="Horner D.S."/>
            <person name="Falchi R."/>
            <person name="Lucas S."/>
            <person name="Mica E."/>
            <person name="Maldonado J."/>
            <person name="Lazzari B."/>
            <person name="Bielenberg D."/>
            <person name="Pirona R."/>
            <person name="Miculan M."/>
            <person name="Barakat A."/>
            <person name="Testolin R."/>
            <person name="Stella A."/>
            <person name="Tartarini S."/>
            <person name="Tonutti P."/>
            <person name="Arus P."/>
            <person name="Orellana A."/>
            <person name="Wells C."/>
            <person name="Main D."/>
            <person name="Vizzotto G."/>
            <person name="Silva H."/>
            <person name="Salamini F."/>
            <person name="Schmutz J."/>
            <person name="Morgante M."/>
            <person name="Rokhsar D.S."/>
        </authorList>
    </citation>
    <scope>NUCLEOTIDE SEQUENCE [LARGE SCALE GENOMIC DNA]</scope>
    <source>
        <strain evidence="9">cv. Nemared</strain>
    </source>
</reference>
<dbReference type="GO" id="GO:0140566">
    <property type="term" value="F:histone reader activity"/>
    <property type="evidence" value="ECO:0007669"/>
    <property type="project" value="InterPro"/>
</dbReference>
<dbReference type="Pfam" id="PF23121">
    <property type="entry name" value="SPOC_AIPP2"/>
    <property type="match status" value="1"/>
</dbReference>
<evidence type="ECO:0000313" key="8">
    <source>
        <dbReference type="EMBL" id="ONI25966.1"/>
    </source>
</evidence>
<feature type="region of interest" description="Disordered" evidence="6">
    <location>
        <begin position="534"/>
        <end position="558"/>
    </location>
</feature>
<feature type="compositionally biased region" description="Polar residues" evidence="6">
    <location>
        <begin position="142"/>
        <end position="157"/>
    </location>
</feature>
<dbReference type="EMBL" id="CM007652">
    <property type="protein sequence ID" value="ONI25966.1"/>
    <property type="molecule type" value="Genomic_DNA"/>
</dbReference>
<keyword evidence="4" id="KW-0805">Transcription regulation</keyword>
<dbReference type="GO" id="GO:0008270">
    <property type="term" value="F:zinc ion binding"/>
    <property type="evidence" value="ECO:0007669"/>
    <property type="project" value="UniProtKB-KW"/>
</dbReference>
<dbReference type="InterPro" id="IPR049914">
    <property type="entry name" value="PHD1-3/5-6"/>
</dbReference>
<dbReference type="GO" id="GO:0034244">
    <property type="term" value="P:negative regulation of transcription elongation by RNA polymerase II"/>
    <property type="evidence" value="ECO:0007669"/>
    <property type="project" value="InterPro"/>
</dbReference>
<feature type="region of interest" description="Disordered" evidence="6">
    <location>
        <begin position="681"/>
        <end position="725"/>
    </location>
</feature>
<sequence>MMSCRKERAVDELYTATRIVMKPEITPVLRGSHRMQGPADETDHDIKKNMVSSQSIKEFGKHSMSRKVHMRGESGACNLCSAPCSSCVHFNRALMGSKADEFSDETCRVNAASQYSINVGDTSASFKSKACDSLQHTTSETSNLLSVNSSHDSLSENAESKAPIRSSDTSDAVEGFEMLTNTFEDSKVVEVNDDNISCISRVNDANLAVNHHNRNVERKNLSCSFASVGSVDPEEVEKAHKSVLSEMVKAADAGDSATKGKLPECSGNMDSSLIKESPSDIVARQKFDSNKGLGASTKICPKKEVETNGNGQDLNDEALKCLDHGEQDVKSNELVAVAEKQPLQSASGDDSDESDIVEHDVKVCDICGDAGREDMLAMCSRCSDGAEHIYCMRKMLRRVPKGQWLCEECKFAEEADNQKQGSDMEGKKMDKAILSTQFSNKRLAENIEVAPAAKRQALEIRVGSPRPSSPKRMGALSRESSFKSIDKERLRSTYQSSQSINDISETARSPSSGIRLQTTKGTLLKSNSFNTLTSKPRVKTVDDVPQKQKGSKEHSSLDMKERVARMMGKSVSFKSANSGRSNVSESKVKMLSSKFSHVQDLKGLKQAKERSTIERKNLSKLDRPLASFPAASPIVSTPKIDPASRGETSLLSSVSNNRESKVVLPDGKLSTVTKSIGNLTRKGVEPQNASVGGSSTNGICNSASEQKSNQVSSKDEPLSSYSGIVEKPCSNVDETLEDAFPQSVEMTSQADKTRESSARCRPTVAASPKCKDIGHTAEFCRVGISQTSGTDASTPISSREDMPRGNRLKDAIHAALLRKPEIYRKKRVFDPSDELSTSNVDLSYEVASQEQSLISNKLNNITCSEGSHDGQTVLGTSTSDSYKNTTVNNLKQHTVQPIDSVFPSKVTDSVSVVPSLGKSTVKDLHSHASVAMYVLAKTTAIPEYEYIWQGSFEVQRGGNYLDLCGGVQAHLSTCASPRVLEVVNKFQFKVPLSEVPRLSVWPSHFHQSGAKEDNIALYFFAKDLESYERDYKILLDAMIKNDLALKGNFDGVELLIFPSNQLPERSQRWNMLFFLWGVFRTTRVHRLDFTKETCVPSLSNSLDKYGTLSENLCIPKHIDEFSASDKCRDVASAANSLLHMGPTVSKDHVSKDTYPEEVRSGSKVSLVVQDSRLDSNTTKNAGLSEGVPCTAPLQQEICLRGSGLGTEIKSSIPITGSNSSNKGEKRQVHWVTSGDREGAEYLKIRPISNQEVAIAGSVGEETIPDRKKRVGLAGGVEEVILDGVNIESVECKQDKELKRDYGYKEIEAALVRDLTAGVNSFQSSKRKHPHIALSETAASAATNQEMSWNEVNSTQIDGEGDSKKPKIGSSGLYGCSTSRGTNAVDDGFVPHNDMGPCSMVEKRCVEACEEKVIPEDLGTTERYFFPVDSRHVQHFHTVENSVPWKGSSSGDEDKSRDGFPSLELALGAETKPQNKGILPFFVGLADEKNNQDKPLDAVVDEKDDDASASLSLSLSFPFPDKEQPVKPVSKSEQLLPERHHVNTSLLLFGRLPDK</sequence>
<keyword evidence="1" id="KW-0479">Metal-binding</keyword>
<dbReference type="Proteomes" id="UP000006882">
    <property type="component" value="Chromosome G2"/>
</dbReference>
<dbReference type="SUPFAM" id="SSF57903">
    <property type="entry name" value="FYVE/PHD zinc finger"/>
    <property type="match status" value="1"/>
</dbReference>
<gene>
    <name evidence="8" type="ORF">PRUPE_2G329000</name>
</gene>
<dbReference type="InterPro" id="IPR011011">
    <property type="entry name" value="Znf_FYVE_PHD"/>
</dbReference>
<evidence type="ECO:0000256" key="6">
    <source>
        <dbReference type="SAM" id="MobiDB-lite"/>
    </source>
</evidence>
<keyword evidence="9" id="KW-1185">Reference proteome</keyword>
<dbReference type="PANTHER" id="PTHR33304">
    <property type="match status" value="1"/>
</dbReference>
<dbReference type="PANTHER" id="PTHR33304:SF9">
    <property type="entry name" value="RING_FYVE_PHD ZINC FINGER SUPERFAMILY PROTEIN"/>
    <property type="match status" value="1"/>
</dbReference>
<keyword evidence="2" id="KW-0863">Zinc-finger</keyword>
<feature type="compositionally biased region" description="Basic and acidic residues" evidence="6">
    <location>
        <begin position="539"/>
        <end position="558"/>
    </location>
</feature>
<dbReference type="Gramene" id="ONI25966">
    <property type="protein sequence ID" value="ONI25966"/>
    <property type="gene ID" value="PRUPE_2G329000"/>
</dbReference>
<dbReference type="InterPro" id="IPR056280">
    <property type="entry name" value="AIPP2-like_SPOC"/>
</dbReference>
<feature type="compositionally biased region" description="Polar residues" evidence="6">
    <location>
        <begin position="687"/>
        <end position="712"/>
    </location>
</feature>
<evidence type="ECO:0000256" key="1">
    <source>
        <dbReference type="ARBA" id="ARBA00022723"/>
    </source>
</evidence>
<feature type="region of interest" description="Disordered" evidence="6">
    <location>
        <begin position="631"/>
        <end position="653"/>
    </location>
</feature>
<dbReference type="OrthoDB" id="787137at2759"/>
<feature type="region of interest" description="Disordered" evidence="6">
    <location>
        <begin position="462"/>
        <end position="513"/>
    </location>
</feature>
<accession>A0A251QQC3</accession>
<evidence type="ECO:0000256" key="5">
    <source>
        <dbReference type="ARBA" id="ARBA00023163"/>
    </source>
</evidence>
<dbReference type="InterPro" id="IPR001965">
    <property type="entry name" value="Znf_PHD"/>
</dbReference>
<protein>
    <recommendedName>
        <fullName evidence="7">Zinc finger PHD-type domain-containing protein</fullName>
    </recommendedName>
</protein>